<evidence type="ECO:0000256" key="19">
    <source>
        <dbReference type="ARBA" id="ARBA00047540"/>
    </source>
</evidence>
<evidence type="ECO:0000256" key="15">
    <source>
        <dbReference type="ARBA" id="ARBA00023146"/>
    </source>
</evidence>
<dbReference type="Pfam" id="PF09924">
    <property type="entry name" value="LPG_synthase_C"/>
    <property type="match status" value="1"/>
</dbReference>
<dbReference type="AlphaFoldDB" id="A0AAD0K497"/>
<keyword evidence="5 21" id="KW-0436">Ligase</keyword>
<accession>A0AAD0K497</accession>
<dbReference type="EMBL" id="CP029604">
    <property type="protein sequence ID" value="AWO82340.1"/>
    <property type="molecule type" value="Genomic_DNA"/>
</dbReference>
<feature type="transmembrane region" description="Helical" evidence="22">
    <location>
        <begin position="203"/>
        <end position="228"/>
    </location>
</feature>
<feature type="domain" description="Aminoacyl-transfer RNA synthetases class-II family profile" evidence="23">
    <location>
        <begin position="834"/>
        <end position="1153"/>
    </location>
</feature>
<name>A0AAD0K497_9ACTN</name>
<comment type="similarity">
    <text evidence="2">In the N-terminal section; belongs to the LPG synthetase family.</text>
</comment>
<dbReference type="Gene3D" id="3.30.930.10">
    <property type="entry name" value="Bira Bifunctional Protein, Domain 2"/>
    <property type="match status" value="1"/>
</dbReference>
<keyword evidence="13" id="KW-0443">Lipid metabolism</keyword>
<feature type="transmembrane region" description="Helical" evidence="22">
    <location>
        <begin position="69"/>
        <end position="87"/>
    </location>
</feature>
<dbReference type="Pfam" id="PF00152">
    <property type="entry name" value="tRNA-synt_2"/>
    <property type="match status" value="1"/>
</dbReference>
<dbReference type="PANTHER" id="PTHR42918">
    <property type="entry name" value="LYSYL-TRNA SYNTHETASE"/>
    <property type="match status" value="1"/>
</dbReference>
<dbReference type="GO" id="GO:0005829">
    <property type="term" value="C:cytosol"/>
    <property type="evidence" value="ECO:0007669"/>
    <property type="project" value="TreeGrafter"/>
</dbReference>
<dbReference type="GO" id="GO:0005886">
    <property type="term" value="C:plasma membrane"/>
    <property type="evidence" value="ECO:0007669"/>
    <property type="project" value="UniProtKB-SubCell"/>
</dbReference>
<dbReference type="Proteomes" id="UP000247118">
    <property type="component" value="Chromosome"/>
</dbReference>
<keyword evidence="4" id="KW-1003">Cell membrane</keyword>
<dbReference type="InterPro" id="IPR044136">
    <property type="entry name" value="Lys-tRNA-ligase_II_N"/>
</dbReference>
<proteinExistence type="inferred from homology"/>
<keyword evidence="17" id="KW-0511">Multifunctional enzyme</keyword>
<evidence type="ECO:0000256" key="11">
    <source>
        <dbReference type="ARBA" id="ARBA00022842"/>
    </source>
</evidence>
<dbReference type="InterPro" id="IPR002313">
    <property type="entry name" value="Lys-tRNA-ligase_II"/>
</dbReference>
<dbReference type="HAMAP" id="MF_00252">
    <property type="entry name" value="Lys_tRNA_synth_class2"/>
    <property type="match status" value="1"/>
</dbReference>
<organism evidence="24 25">
    <name type="scientific">Gordonia terrae</name>
    <dbReference type="NCBI Taxonomy" id="2055"/>
    <lineage>
        <taxon>Bacteria</taxon>
        <taxon>Bacillati</taxon>
        <taxon>Actinomycetota</taxon>
        <taxon>Actinomycetes</taxon>
        <taxon>Mycobacteriales</taxon>
        <taxon>Gordoniaceae</taxon>
        <taxon>Gordonia</taxon>
    </lineage>
</organism>
<keyword evidence="14 22" id="KW-0472">Membrane</keyword>
<evidence type="ECO:0000256" key="14">
    <source>
        <dbReference type="ARBA" id="ARBA00023136"/>
    </source>
</evidence>
<dbReference type="Pfam" id="PF16995">
    <property type="entry name" value="tRNA-synt_2_TM"/>
    <property type="match status" value="1"/>
</dbReference>
<dbReference type="InterPro" id="IPR012340">
    <property type="entry name" value="NA-bd_OB-fold"/>
</dbReference>
<dbReference type="GO" id="GO:0050071">
    <property type="term" value="F:phosphatidylglycerol lysyltransferase activity"/>
    <property type="evidence" value="ECO:0007669"/>
    <property type="project" value="UniProtKB-EC"/>
</dbReference>
<dbReference type="PROSITE" id="PS50862">
    <property type="entry name" value="AA_TRNA_LIGASE_II"/>
    <property type="match status" value="1"/>
</dbReference>
<evidence type="ECO:0000256" key="3">
    <source>
        <dbReference type="ARBA" id="ARBA00009968"/>
    </source>
</evidence>
<comment type="subunit">
    <text evidence="21">Homodimer.</text>
</comment>
<gene>
    <name evidence="21 24" type="primary">lysS</name>
    <name evidence="24" type="ORF">DLJ61_01155</name>
</gene>
<dbReference type="InterPro" id="IPR006195">
    <property type="entry name" value="aa-tRNA-synth_II"/>
</dbReference>
<dbReference type="SUPFAM" id="SSF50249">
    <property type="entry name" value="Nucleic acid-binding proteins"/>
    <property type="match status" value="1"/>
</dbReference>
<feature type="binding site" evidence="21">
    <location>
        <position position="1073"/>
    </location>
    <ligand>
        <name>Mg(2+)</name>
        <dbReference type="ChEBI" id="CHEBI:18420"/>
        <label>2</label>
    </ligand>
</feature>
<dbReference type="NCBIfam" id="NF002821">
    <property type="entry name" value="PRK02983.1"/>
    <property type="match status" value="1"/>
</dbReference>
<dbReference type="Gene3D" id="2.40.50.140">
    <property type="entry name" value="Nucleic acid-binding proteins"/>
    <property type="match status" value="1"/>
</dbReference>
<keyword evidence="11 21" id="KW-0460">Magnesium</keyword>
<dbReference type="InterPro" id="IPR004364">
    <property type="entry name" value="Aa-tRNA-synt_II"/>
</dbReference>
<dbReference type="SUPFAM" id="SSF55681">
    <property type="entry name" value="Class II aaRS and biotin synthetases"/>
    <property type="match status" value="1"/>
</dbReference>
<dbReference type="InterPro" id="IPR024320">
    <property type="entry name" value="LPG_synthase_C"/>
</dbReference>
<protein>
    <recommendedName>
        <fullName evidence="21">Lysine--tRNA ligase</fullName>
        <ecNumber evidence="21">6.1.1.6</ecNumber>
    </recommendedName>
    <alternativeName>
        <fullName evidence="21">Lysyl-tRNA synthetase</fullName>
        <shortName evidence="21">LysRS</shortName>
    </alternativeName>
</protein>
<dbReference type="NCBIfam" id="TIGR00499">
    <property type="entry name" value="lysS_bact"/>
    <property type="match status" value="1"/>
</dbReference>
<evidence type="ECO:0000256" key="4">
    <source>
        <dbReference type="ARBA" id="ARBA00022475"/>
    </source>
</evidence>
<evidence type="ECO:0000256" key="13">
    <source>
        <dbReference type="ARBA" id="ARBA00023098"/>
    </source>
</evidence>
<evidence type="ECO:0000313" key="25">
    <source>
        <dbReference type="Proteomes" id="UP000247118"/>
    </source>
</evidence>
<feature type="transmembrane region" description="Helical" evidence="22">
    <location>
        <begin position="107"/>
        <end position="128"/>
    </location>
</feature>
<keyword evidence="16" id="KW-0046">Antibiotic resistance</keyword>
<dbReference type="GO" id="GO:0000049">
    <property type="term" value="F:tRNA binding"/>
    <property type="evidence" value="ECO:0007669"/>
    <property type="project" value="TreeGrafter"/>
</dbReference>
<comment type="similarity">
    <text evidence="21">Belongs to the class-II aminoacyl-tRNA synthetase family.</text>
</comment>
<evidence type="ECO:0000256" key="7">
    <source>
        <dbReference type="ARBA" id="ARBA00022692"/>
    </source>
</evidence>
<dbReference type="GO" id="GO:0006430">
    <property type="term" value="P:lysyl-tRNA aminoacylation"/>
    <property type="evidence" value="ECO:0007669"/>
    <property type="project" value="UniProtKB-UniRule"/>
</dbReference>
<keyword evidence="12 22" id="KW-1133">Transmembrane helix</keyword>
<keyword evidence="6" id="KW-0808">Transferase</keyword>
<feature type="binding site" evidence="21">
    <location>
        <position position="1073"/>
    </location>
    <ligand>
        <name>Mg(2+)</name>
        <dbReference type="ChEBI" id="CHEBI:18420"/>
        <label>1</label>
    </ligand>
</feature>
<feature type="transmembrane region" description="Helical" evidence="22">
    <location>
        <begin position="135"/>
        <end position="159"/>
    </location>
</feature>
<dbReference type="GO" id="GO:0006629">
    <property type="term" value="P:lipid metabolic process"/>
    <property type="evidence" value="ECO:0007669"/>
    <property type="project" value="UniProtKB-KW"/>
</dbReference>
<dbReference type="PRINTS" id="PR00982">
    <property type="entry name" value="TRNASYNTHLYS"/>
</dbReference>
<reference evidence="24 25" key="1">
    <citation type="submission" date="2018-05" db="EMBL/GenBank/DDBJ databases">
        <title>Complete genome sequence of Gordonia terrae NRRL B-16283.</title>
        <authorList>
            <person name="Garlena R.A."/>
            <person name="Russell D.A."/>
            <person name="Hatfull G.F."/>
        </authorList>
    </citation>
    <scope>NUCLEOTIDE SEQUENCE [LARGE SCALE GENOMIC DNA]</scope>
    <source>
        <strain evidence="24 25">NRRL B-16283</strain>
    </source>
</reference>
<dbReference type="InterPro" id="IPR018149">
    <property type="entry name" value="Lys-tRNA-synth_II_C"/>
</dbReference>
<feature type="binding site" evidence="21">
    <location>
        <position position="1066"/>
    </location>
    <ligand>
        <name>Mg(2+)</name>
        <dbReference type="ChEBI" id="CHEBI:18420"/>
        <label>1</label>
    </ligand>
</feature>
<evidence type="ECO:0000256" key="12">
    <source>
        <dbReference type="ARBA" id="ARBA00022989"/>
    </source>
</evidence>
<keyword evidence="21" id="KW-0963">Cytoplasm</keyword>
<comment type="cofactor">
    <cofactor evidence="21">
        <name>Mg(2+)</name>
        <dbReference type="ChEBI" id="CHEBI:18420"/>
    </cofactor>
    <text evidence="21">Binds 3 Mg(2+) ions per subunit.</text>
</comment>
<dbReference type="EC" id="6.1.1.6" evidence="21"/>
<comment type="similarity">
    <text evidence="3">In the C-terminal section; belongs to the class-II aminoacyl-tRNA synthetase family.</text>
</comment>
<evidence type="ECO:0000256" key="21">
    <source>
        <dbReference type="HAMAP-Rule" id="MF_00252"/>
    </source>
</evidence>
<dbReference type="GO" id="GO:0000287">
    <property type="term" value="F:magnesium ion binding"/>
    <property type="evidence" value="ECO:0007669"/>
    <property type="project" value="UniProtKB-UniRule"/>
</dbReference>
<evidence type="ECO:0000256" key="9">
    <source>
        <dbReference type="ARBA" id="ARBA00022741"/>
    </source>
</evidence>
<comment type="catalytic activity">
    <reaction evidence="19">
        <text>L-lysyl-tRNA(Lys) + a 1,2-diacyl-sn-glycero-3-phospho-(1'-sn-glycerol) = a 1,2-diacyl-sn-glycero-3-phospho-1'-(3'-O-L-lysyl)-sn-glycerol + tRNA(Lys)</text>
        <dbReference type="Rhea" id="RHEA:10668"/>
        <dbReference type="Rhea" id="RHEA-COMP:9696"/>
        <dbReference type="Rhea" id="RHEA-COMP:9697"/>
        <dbReference type="ChEBI" id="CHEBI:64716"/>
        <dbReference type="ChEBI" id="CHEBI:75792"/>
        <dbReference type="ChEBI" id="CHEBI:78442"/>
        <dbReference type="ChEBI" id="CHEBI:78529"/>
        <dbReference type="EC" id="2.3.2.3"/>
    </reaction>
</comment>
<keyword evidence="21" id="KW-0648">Protein biosynthesis</keyword>
<evidence type="ECO:0000256" key="16">
    <source>
        <dbReference type="ARBA" id="ARBA00023251"/>
    </source>
</evidence>
<dbReference type="PANTHER" id="PTHR42918:SF15">
    <property type="entry name" value="LYSINE--TRNA LIGASE, CHLOROPLASTIC_MITOCHONDRIAL"/>
    <property type="match status" value="1"/>
</dbReference>
<dbReference type="InterPro" id="IPR031553">
    <property type="entry name" value="tRNA-synt_2_TM"/>
</dbReference>
<evidence type="ECO:0000256" key="6">
    <source>
        <dbReference type="ARBA" id="ARBA00022679"/>
    </source>
</evidence>
<dbReference type="CDD" id="cd04322">
    <property type="entry name" value="LysRS_N"/>
    <property type="match status" value="1"/>
</dbReference>
<sequence length="1156" mass="127722">MAEPRGVPGQIPVPDYRLRMATDTPLAPVDPENPDEHHIGTSRAPTAADRRSLALLDKIRRPTGFGTRAPHVAGTVVGVLAAIALLSSLFPAIRHLIHDPRRYVDDYIITLPDTSFAWAFVLALLAVALSARKRIAWWISVVYLVLFMTANVLYLIPALEDDLGVTAWDRTNIYLGLFIDALALMFLLSTYRQFYTRVRKGAIPAAFGTLIAGLVIATLLGWALVWAFPHTLTRGDRLPYAFNRVVAFGAIDQDASFDGRHTHLFVNGLLGLFGALALIAAAIVLFRSQRLRWLITAEDEALIRALIARFNDDDSLAYFSTRRDKAVVFSPDGRAAITYRVEVGVGLAGGDPIGDPESWPDAIAEFLTLCEKYGWHPASMGSSPRGAAAFDAAGFVSLNIGDEAILHTREFSLSGSAMKAVRQAVTRTRRAGVGVRIRRHNEIGDTEMAQIVARADDWRDTDEERGFAMALSRIGDPADGDCLLVEAVLDEGEPGERVVGMLSFVPWGRRGVSLDLMRRDRHGPNGVVETMVAELCRDSEQLGITEVSLNFAAFRAFFEQGPQIGAGPVMRMGYSVLMFGSRFFQMESLYKSNAKYLPDWQSRYLCFEDSRILPRVGLAAIVTEGFITLPRFGRAKHYTQGPPSIPPGVDAPALIAELEAETATPEGAVVHRPEQVRVRLEKMDRLVERGFDPYPPADQPTHTIAQAKAEPEGTVVTVAGRVTRLRDFGKVVFADVHDWSGEVQVLVEDSRVIPGTPDFGTDVDLGDLIQARGVVGTSRKGELSILIDAWRINGKCLRPLPDKWAGLTDPEARVRQRYVDLAINEQTRASLATRSLVVKSLRDFLSARGYLEVETPILQQIHGGANATPFQTHINAYNLDLYLRIAPELYLKRLCVGGVEKVFEIGRNFRNEGVDFSHNPEFTSLEAYEAHSDYLKMLDLTREMIQHAATAAYGEPVIVRTDADGNEERVDISGEWPVKTVHQVVSEGAEQEITPETSVEELRAVCDRLEINHRPDWDAGQIVLELYEHLGEDRTTFPTFYTDFPTSTSPLTRAHRTKPGVAERWDLVAWGVELGTAYTELTDPVEQRKRLTEQSILAADGDPEAMELDEDFLQALEYAMPPTGGLGVGVDRVVMLITGQSIRESLAFPLAKPQDA</sequence>
<dbReference type="NCBIfam" id="NF001756">
    <property type="entry name" value="PRK00484.1"/>
    <property type="match status" value="1"/>
</dbReference>
<dbReference type="GO" id="GO:0004824">
    <property type="term" value="F:lysine-tRNA ligase activity"/>
    <property type="evidence" value="ECO:0007669"/>
    <property type="project" value="UniProtKB-UniRule"/>
</dbReference>
<keyword evidence="7 22" id="KW-0812">Transmembrane</keyword>
<keyword evidence="8 21" id="KW-0479">Metal-binding</keyword>
<keyword evidence="10 21" id="KW-0067">ATP-binding</keyword>
<evidence type="ECO:0000256" key="8">
    <source>
        <dbReference type="ARBA" id="ARBA00022723"/>
    </source>
</evidence>
<comment type="subcellular location">
    <subcellularLocation>
        <location evidence="1">Cell membrane</location>
        <topology evidence="1">Multi-pass membrane protein</topology>
    </subcellularLocation>
    <subcellularLocation>
        <location evidence="21">Cytoplasm</location>
    </subcellularLocation>
</comment>
<evidence type="ECO:0000256" key="18">
    <source>
        <dbReference type="ARBA" id="ARBA00024681"/>
    </source>
</evidence>
<keyword evidence="9 21" id="KW-0547">Nucleotide-binding</keyword>
<dbReference type="GO" id="GO:0046677">
    <property type="term" value="P:response to antibiotic"/>
    <property type="evidence" value="ECO:0007669"/>
    <property type="project" value="UniProtKB-KW"/>
</dbReference>
<evidence type="ECO:0000256" key="2">
    <source>
        <dbReference type="ARBA" id="ARBA00005270"/>
    </source>
</evidence>
<comment type="function">
    <text evidence="18">Catalyzes the production of L-lysyl-tRNA(Lys)transfer and the transfer of a lysyl group from L-lysyl-tRNA(Lys) to membrane-bound phosphatidylglycerol (PG), which produces lysylphosphatidylglycerol (LPG), one of the components of the bacterial membrane with a positive net charge. LPG synthesis contributes to the resistance to cationic antimicrobial peptides (CAMPs) and likely protects M.tuberculosis against the CAMPs produced by competiting microorganisms (bacteriocins). In fact, the modification of anionic phosphatidylglycerol with positively charged L-lysine results in repulsion of the peptides.</text>
</comment>
<keyword evidence="15 21" id="KW-0030">Aminoacyl-tRNA synthetase</keyword>
<evidence type="ECO:0000256" key="20">
    <source>
        <dbReference type="ARBA" id="ARBA00048573"/>
    </source>
</evidence>
<dbReference type="GO" id="GO:0005524">
    <property type="term" value="F:ATP binding"/>
    <property type="evidence" value="ECO:0007669"/>
    <property type="project" value="UniProtKB-UniRule"/>
</dbReference>
<evidence type="ECO:0000256" key="17">
    <source>
        <dbReference type="ARBA" id="ARBA00023268"/>
    </source>
</evidence>
<evidence type="ECO:0000313" key="24">
    <source>
        <dbReference type="EMBL" id="AWO82340.1"/>
    </source>
</evidence>
<evidence type="ECO:0000256" key="22">
    <source>
        <dbReference type="SAM" id="Phobius"/>
    </source>
</evidence>
<feature type="transmembrane region" description="Helical" evidence="22">
    <location>
        <begin position="171"/>
        <end position="191"/>
    </location>
</feature>
<evidence type="ECO:0000259" key="23">
    <source>
        <dbReference type="PROSITE" id="PS50862"/>
    </source>
</evidence>
<dbReference type="InterPro" id="IPR045864">
    <property type="entry name" value="aa-tRNA-synth_II/BPL/LPL"/>
</dbReference>
<evidence type="ECO:0000256" key="10">
    <source>
        <dbReference type="ARBA" id="ARBA00022840"/>
    </source>
</evidence>
<evidence type="ECO:0000256" key="1">
    <source>
        <dbReference type="ARBA" id="ARBA00004651"/>
    </source>
</evidence>
<feature type="transmembrane region" description="Helical" evidence="22">
    <location>
        <begin position="264"/>
        <end position="286"/>
    </location>
</feature>
<comment type="catalytic activity">
    <reaction evidence="20 21">
        <text>tRNA(Lys) + L-lysine + ATP = L-lysyl-tRNA(Lys) + AMP + diphosphate</text>
        <dbReference type="Rhea" id="RHEA:20792"/>
        <dbReference type="Rhea" id="RHEA-COMP:9696"/>
        <dbReference type="Rhea" id="RHEA-COMP:9697"/>
        <dbReference type="ChEBI" id="CHEBI:30616"/>
        <dbReference type="ChEBI" id="CHEBI:32551"/>
        <dbReference type="ChEBI" id="CHEBI:33019"/>
        <dbReference type="ChEBI" id="CHEBI:78442"/>
        <dbReference type="ChEBI" id="CHEBI:78529"/>
        <dbReference type="ChEBI" id="CHEBI:456215"/>
        <dbReference type="EC" id="6.1.1.6"/>
    </reaction>
</comment>
<evidence type="ECO:0000256" key="5">
    <source>
        <dbReference type="ARBA" id="ARBA00022598"/>
    </source>
</evidence>
<dbReference type="InterPro" id="IPR004365">
    <property type="entry name" value="NA-bd_OB_tRNA"/>
</dbReference>
<dbReference type="Pfam" id="PF01336">
    <property type="entry name" value="tRNA_anti-codon"/>
    <property type="match status" value="1"/>
</dbReference>